<dbReference type="GO" id="GO:0030246">
    <property type="term" value="F:carbohydrate binding"/>
    <property type="evidence" value="ECO:0007669"/>
    <property type="project" value="UniProtKB-KW"/>
</dbReference>
<keyword evidence="2" id="KW-0430">Lectin</keyword>
<dbReference type="OrthoDB" id="687154at2759"/>
<protein>
    <recommendedName>
        <fullName evidence="3">Legume lectin domain-containing protein</fullName>
    </recommendedName>
</protein>
<evidence type="ECO:0000256" key="2">
    <source>
        <dbReference type="ARBA" id="ARBA00022734"/>
    </source>
</evidence>
<accession>A0A3L6Q9U3</accession>
<dbReference type="Proteomes" id="UP000275267">
    <property type="component" value="Unassembled WGS sequence"/>
</dbReference>
<evidence type="ECO:0000313" key="5">
    <source>
        <dbReference type="Proteomes" id="UP000275267"/>
    </source>
</evidence>
<dbReference type="AlphaFoldDB" id="A0A3L6Q9U3"/>
<dbReference type="Gene3D" id="2.60.120.200">
    <property type="match status" value="1"/>
</dbReference>
<dbReference type="EMBL" id="PQIB02000013">
    <property type="protein sequence ID" value="RLM74396.1"/>
    <property type="molecule type" value="Genomic_DNA"/>
</dbReference>
<gene>
    <name evidence="4" type="ORF">C2845_PM15G20010</name>
</gene>
<dbReference type="InterPro" id="IPR013320">
    <property type="entry name" value="ConA-like_dom_sf"/>
</dbReference>
<evidence type="ECO:0000313" key="4">
    <source>
        <dbReference type="EMBL" id="RLM74396.1"/>
    </source>
</evidence>
<comment type="similarity">
    <text evidence="1">Belongs to the leguminous lectin family.</text>
</comment>
<evidence type="ECO:0000256" key="1">
    <source>
        <dbReference type="ARBA" id="ARBA00007606"/>
    </source>
</evidence>
<comment type="caution">
    <text evidence="4">The sequence shown here is derived from an EMBL/GenBank/DDBJ whole genome shotgun (WGS) entry which is preliminary data.</text>
</comment>
<dbReference type="Pfam" id="PF00139">
    <property type="entry name" value="Lectin_legB"/>
    <property type="match status" value="1"/>
</dbReference>
<reference evidence="5" key="1">
    <citation type="journal article" date="2019" name="Nat. Commun.">
        <title>The genome of broomcorn millet.</title>
        <authorList>
            <person name="Zou C."/>
            <person name="Miki D."/>
            <person name="Li D."/>
            <person name="Tang Q."/>
            <person name="Xiao L."/>
            <person name="Rajput S."/>
            <person name="Deng P."/>
            <person name="Jia W."/>
            <person name="Huang R."/>
            <person name="Zhang M."/>
            <person name="Sun Y."/>
            <person name="Hu J."/>
            <person name="Fu X."/>
            <person name="Schnable P.S."/>
            <person name="Li F."/>
            <person name="Zhang H."/>
            <person name="Feng B."/>
            <person name="Zhu X."/>
            <person name="Liu R."/>
            <person name="Schnable J.C."/>
            <person name="Zhu J.-K."/>
            <person name="Zhang H."/>
        </authorList>
    </citation>
    <scope>NUCLEOTIDE SEQUENCE [LARGE SCALE GENOMIC DNA]</scope>
</reference>
<dbReference type="InterPro" id="IPR001220">
    <property type="entry name" value="Legume_lectin_dom"/>
</dbReference>
<dbReference type="SUPFAM" id="SSF49899">
    <property type="entry name" value="Concanavalin A-like lectins/glucanases"/>
    <property type="match status" value="1"/>
</dbReference>
<proteinExistence type="inferred from homology"/>
<dbReference type="InterPro" id="IPR050258">
    <property type="entry name" value="Leguminous_Lectin"/>
</dbReference>
<sequence length="98" mass="10784">MSAWVRYDANASTLSATLRFDDQPGLGIYNVSAPVDLRAEELPRQGAAGFSAATRDYVESHQILSWSFESTLTNVAVINKTGKWLPLLLLVFLLVSLQ</sequence>
<name>A0A3L6Q9U3_PANMI</name>
<dbReference type="STRING" id="4540.A0A3L6Q9U3"/>
<dbReference type="PANTHER" id="PTHR32401">
    <property type="entry name" value="CONCANAVALIN A-LIKE LECTIN FAMILY PROTEIN"/>
    <property type="match status" value="1"/>
</dbReference>
<keyword evidence="5" id="KW-1185">Reference proteome</keyword>
<evidence type="ECO:0000259" key="3">
    <source>
        <dbReference type="Pfam" id="PF00139"/>
    </source>
</evidence>
<dbReference type="PANTHER" id="PTHR32401:SF49">
    <property type="entry name" value="OS10G0129200 PROTEIN"/>
    <property type="match status" value="1"/>
</dbReference>
<organism evidence="4 5">
    <name type="scientific">Panicum miliaceum</name>
    <name type="common">Proso millet</name>
    <name type="synonym">Broomcorn millet</name>
    <dbReference type="NCBI Taxonomy" id="4540"/>
    <lineage>
        <taxon>Eukaryota</taxon>
        <taxon>Viridiplantae</taxon>
        <taxon>Streptophyta</taxon>
        <taxon>Embryophyta</taxon>
        <taxon>Tracheophyta</taxon>
        <taxon>Spermatophyta</taxon>
        <taxon>Magnoliopsida</taxon>
        <taxon>Liliopsida</taxon>
        <taxon>Poales</taxon>
        <taxon>Poaceae</taxon>
        <taxon>PACMAD clade</taxon>
        <taxon>Panicoideae</taxon>
        <taxon>Panicodae</taxon>
        <taxon>Paniceae</taxon>
        <taxon>Panicinae</taxon>
        <taxon>Panicum</taxon>
        <taxon>Panicum sect. Panicum</taxon>
    </lineage>
</organism>
<feature type="domain" description="Legume lectin" evidence="3">
    <location>
        <begin position="1"/>
        <end position="74"/>
    </location>
</feature>